<proteinExistence type="predicted"/>
<protein>
    <recommendedName>
        <fullName evidence="1">Reverse transcriptase domain-containing protein</fullName>
    </recommendedName>
</protein>
<dbReference type="AlphaFoldDB" id="A0A833X6B0"/>
<sequence length="390" mass="43571">MGKIISKSQNAFVKGRQILDSVFIANECLEIRVKAGIPGILCKLDMEKASDYGKVVPVDKDCITTVRFFVLVNGTPEGFFNSSRDLRQGDPLSPLLFILVMDVLSRMLNGMVVGGFISSFSVGGSTEGNLSISHLLFADDTLIFGVILAYEVPWSSSGGPHKSKAMWDGIVEKIERKLAGVAHRLEKTFRDFLWGSLEDEKKFHLIKWENVCTPLSNGGLGLCNLRTFNKALLGKWLWRYHRERGALWREIVDVKYGSMQGGWFAVGRGTQVSFWHDTWCGEVALKIAFPSRFRIAFDKDAIVADNMALSSNSTQWLVRFTRAAHDWELGDIADFYSVLHTLNLHAAGEDRLLWSSSGNKSFLVRSFYKVLSAHPPMHSLGNAYGGLRLP</sequence>
<dbReference type="PANTHER" id="PTHR33116:SF78">
    <property type="entry name" value="OS12G0587133 PROTEIN"/>
    <property type="match status" value="1"/>
</dbReference>
<evidence type="ECO:0000259" key="1">
    <source>
        <dbReference type="Pfam" id="PF00078"/>
    </source>
</evidence>
<organism evidence="2 3">
    <name type="scientific">Juglans regia</name>
    <name type="common">English walnut</name>
    <dbReference type="NCBI Taxonomy" id="51240"/>
    <lineage>
        <taxon>Eukaryota</taxon>
        <taxon>Viridiplantae</taxon>
        <taxon>Streptophyta</taxon>
        <taxon>Embryophyta</taxon>
        <taxon>Tracheophyta</taxon>
        <taxon>Spermatophyta</taxon>
        <taxon>Magnoliopsida</taxon>
        <taxon>eudicotyledons</taxon>
        <taxon>Gunneridae</taxon>
        <taxon>Pentapetalae</taxon>
        <taxon>rosids</taxon>
        <taxon>fabids</taxon>
        <taxon>Fagales</taxon>
        <taxon>Juglandaceae</taxon>
        <taxon>Juglans</taxon>
    </lineage>
</organism>
<name>A0A833X6B0_JUGRE</name>
<accession>A0A833X6B0</accession>
<dbReference type="Pfam" id="PF00078">
    <property type="entry name" value="RVT_1"/>
    <property type="match status" value="1"/>
</dbReference>
<feature type="domain" description="Reverse transcriptase" evidence="1">
    <location>
        <begin position="4"/>
        <end position="144"/>
    </location>
</feature>
<dbReference type="InterPro" id="IPR000477">
    <property type="entry name" value="RT_dom"/>
</dbReference>
<dbReference type="PANTHER" id="PTHR33116">
    <property type="entry name" value="REVERSE TRANSCRIPTASE ZINC-BINDING DOMAIN-CONTAINING PROTEIN-RELATED-RELATED"/>
    <property type="match status" value="1"/>
</dbReference>
<gene>
    <name evidence="2" type="ORF">F2P56_020808</name>
</gene>
<reference evidence="2" key="1">
    <citation type="submission" date="2015-10" db="EMBL/GenBank/DDBJ databases">
        <authorList>
            <person name="Martinez-Garcia P.J."/>
            <person name="Crepeau M.W."/>
            <person name="Puiu D."/>
            <person name="Gonzalez-Ibeas D."/>
            <person name="Whalen J."/>
            <person name="Stevens K."/>
            <person name="Paul R."/>
            <person name="Butterfield T."/>
            <person name="Britton M."/>
            <person name="Reagan R."/>
            <person name="Chakraborty S."/>
            <person name="Walawage S.L."/>
            <person name="Vasquez-Gross H.A."/>
            <person name="Cardeno C."/>
            <person name="Famula R."/>
            <person name="Pratt K."/>
            <person name="Kuruganti S."/>
            <person name="Aradhya M.K."/>
            <person name="Leslie C.A."/>
            <person name="Dandekar A.M."/>
            <person name="Salzberg S.L."/>
            <person name="Wegrzyn J.L."/>
            <person name="Langley C.H."/>
            <person name="Neale D.B."/>
        </authorList>
    </citation>
    <scope>NUCLEOTIDE SEQUENCE</scope>
    <source>
        <tissue evidence="2">Leaves</tissue>
    </source>
</reference>
<evidence type="ECO:0000313" key="2">
    <source>
        <dbReference type="EMBL" id="KAF5460976.1"/>
    </source>
</evidence>
<evidence type="ECO:0000313" key="3">
    <source>
        <dbReference type="Proteomes" id="UP000619265"/>
    </source>
</evidence>
<reference evidence="2" key="2">
    <citation type="submission" date="2020-03" db="EMBL/GenBank/DDBJ databases">
        <title>Walnut 2.0.</title>
        <authorList>
            <person name="Marrano A."/>
            <person name="Britton M."/>
            <person name="Zimin A.V."/>
            <person name="Zaini P.A."/>
            <person name="Workman R."/>
            <person name="Puiu D."/>
            <person name="Bianco L."/>
            <person name="Allen B.J."/>
            <person name="Troggio M."/>
            <person name="Leslie C.A."/>
            <person name="Timp W."/>
            <person name="Dendekar A."/>
            <person name="Salzberg S.L."/>
            <person name="Neale D.B."/>
        </authorList>
    </citation>
    <scope>NUCLEOTIDE SEQUENCE</scope>
    <source>
        <tissue evidence="2">Leaves</tissue>
    </source>
</reference>
<dbReference type="Proteomes" id="UP000619265">
    <property type="component" value="Unassembled WGS sequence"/>
</dbReference>
<dbReference type="EMBL" id="LIHL02000009">
    <property type="protein sequence ID" value="KAF5460976.1"/>
    <property type="molecule type" value="Genomic_DNA"/>
</dbReference>
<comment type="caution">
    <text evidence="2">The sequence shown here is derived from an EMBL/GenBank/DDBJ whole genome shotgun (WGS) entry which is preliminary data.</text>
</comment>
<dbReference type="Gramene" id="Jr09_14100_p1">
    <property type="protein sequence ID" value="cds.Jr09_14100_p1"/>
    <property type="gene ID" value="Jr09_14100"/>
</dbReference>